<dbReference type="InterPro" id="IPR002970">
    <property type="entry name" value="Tick_his-bd"/>
</dbReference>
<reference evidence="3" key="1">
    <citation type="submission" date="2012-12" db="EMBL/GenBank/DDBJ databases">
        <title>Identification and characterization of a phenylalanine ammonia-lyase gene family in Isatis indigotica Fort.</title>
        <authorList>
            <person name="Liu Q."/>
            <person name="Chen J."/>
            <person name="Zhou X."/>
            <person name="Di P."/>
            <person name="Xiao Y."/>
            <person name="Xuan H."/>
            <person name="Zhang L."/>
            <person name="Chen W."/>
        </authorList>
    </citation>
    <scope>NUCLEOTIDE SEQUENCE</scope>
    <source>
        <tissue evidence="3">Salivary gland</tissue>
    </source>
</reference>
<keyword evidence="2" id="KW-0732">Signal</keyword>
<accession>A0A0K8R846</accession>
<evidence type="ECO:0000256" key="2">
    <source>
        <dbReference type="SAM" id="SignalP"/>
    </source>
</evidence>
<dbReference type="GO" id="GO:0030682">
    <property type="term" value="P:symbiont-mediated perturbation of host defenses"/>
    <property type="evidence" value="ECO:0007669"/>
    <property type="project" value="InterPro"/>
</dbReference>
<dbReference type="InterPro" id="IPR012674">
    <property type="entry name" value="Calycin"/>
</dbReference>
<dbReference type="Pfam" id="PF02098">
    <property type="entry name" value="His_binding"/>
    <property type="match status" value="1"/>
</dbReference>
<proteinExistence type="evidence at transcript level"/>
<dbReference type="AlphaFoldDB" id="A0A0K8R846"/>
<feature type="signal peptide" evidence="2">
    <location>
        <begin position="1"/>
        <end position="18"/>
    </location>
</feature>
<dbReference type="Gene3D" id="2.40.128.20">
    <property type="match status" value="1"/>
</dbReference>
<dbReference type="EMBL" id="GADI01006562">
    <property type="protein sequence ID" value="JAA67246.1"/>
    <property type="molecule type" value="mRNA"/>
</dbReference>
<evidence type="ECO:0000313" key="3">
    <source>
        <dbReference type="EMBL" id="JAA67246.1"/>
    </source>
</evidence>
<name>A0A0K8R846_IXORI</name>
<protein>
    <submittedName>
        <fullName evidence="3">Putative salivary lipocalin</fullName>
    </submittedName>
</protein>
<feature type="region of interest" description="Disordered" evidence="1">
    <location>
        <begin position="188"/>
        <end position="213"/>
    </location>
</feature>
<organism evidence="3">
    <name type="scientific">Ixodes ricinus</name>
    <name type="common">Common tick</name>
    <name type="synonym">Acarus ricinus</name>
    <dbReference type="NCBI Taxonomy" id="34613"/>
    <lineage>
        <taxon>Eukaryota</taxon>
        <taxon>Metazoa</taxon>
        <taxon>Ecdysozoa</taxon>
        <taxon>Arthropoda</taxon>
        <taxon>Chelicerata</taxon>
        <taxon>Arachnida</taxon>
        <taxon>Acari</taxon>
        <taxon>Parasitiformes</taxon>
        <taxon>Ixodida</taxon>
        <taxon>Ixodoidea</taxon>
        <taxon>Ixodidae</taxon>
        <taxon>Ixodinae</taxon>
        <taxon>Ixodes</taxon>
    </lineage>
</organism>
<dbReference type="SUPFAM" id="SSF50814">
    <property type="entry name" value="Lipocalins"/>
    <property type="match status" value="1"/>
</dbReference>
<feature type="chain" id="PRO_5005516154" evidence="2">
    <location>
        <begin position="19"/>
        <end position="213"/>
    </location>
</feature>
<evidence type="ECO:0000256" key="1">
    <source>
        <dbReference type="SAM" id="MobiDB-lite"/>
    </source>
</evidence>
<sequence length="213" mass="24599">MKTFLSLMIATLYPFVKCTQDCGCRSLRDILLDDINFNIFRNPWPFLRSAERLYLKYVPHKYSKEVSCVISDLIRNDSSSYFVERTVSWTNLSMGPPTRDTVDVEIQGSPKSETEFTVTQGYTEYDFNTVYADPKCLIIKISRSTGLERECLLWVKEKYLGNPLRHCSFLYYLFCNWKSADLNPKKGCDEKIKKKDKNTAGGQSQPGAPRPPR</sequence>
<dbReference type="GO" id="GO:0043176">
    <property type="term" value="F:amine binding"/>
    <property type="evidence" value="ECO:0007669"/>
    <property type="project" value="InterPro"/>
</dbReference>